<dbReference type="EMBL" id="VSSQ01001716">
    <property type="protein sequence ID" value="MPM10610.1"/>
    <property type="molecule type" value="Genomic_DNA"/>
</dbReference>
<evidence type="ECO:0008006" key="2">
    <source>
        <dbReference type="Google" id="ProtNLM"/>
    </source>
</evidence>
<gene>
    <name evidence="1" type="ORF">SDC9_56942</name>
</gene>
<sequence length="143" mass="16024">MVPVIIQETLEDEDEKLRKLLAANFGRLKNDENKQRKVAVEYVKLCGLKNGERSELVDNRLPLREIASQLGTSETGLKELLLIERKLTPEIKDILDSGLFTKTTASKVLTKLSEEEQRQLISMLPAAQKLTQEAGIDGHPSNT</sequence>
<proteinExistence type="predicted"/>
<protein>
    <recommendedName>
        <fullName evidence="2">ParB/Spo0J HTH domain-containing protein</fullName>
    </recommendedName>
</protein>
<reference evidence="1" key="1">
    <citation type="submission" date="2019-08" db="EMBL/GenBank/DDBJ databases">
        <authorList>
            <person name="Kucharzyk K."/>
            <person name="Murdoch R.W."/>
            <person name="Higgins S."/>
            <person name="Loffler F."/>
        </authorList>
    </citation>
    <scope>NUCLEOTIDE SEQUENCE</scope>
</reference>
<accession>A0A644X378</accession>
<dbReference type="Gene3D" id="1.10.10.2830">
    <property type="match status" value="1"/>
</dbReference>
<organism evidence="1">
    <name type="scientific">bioreactor metagenome</name>
    <dbReference type="NCBI Taxonomy" id="1076179"/>
    <lineage>
        <taxon>unclassified sequences</taxon>
        <taxon>metagenomes</taxon>
        <taxon>ecological metagenomes</taxon>
    </lineage>
</organism>
<comment type="caution">
    <text evidence="1">The sequence shown here is derived from an EMBL/GenBank/DDBJ whole genome shotgun (WGS) entry which is preliminary data.</text>
</comment>
<name>A0A644X378_9ZZZZ</name>
<dbReference type="AlphaFoldDB" id="A0A644X378"/>
<evidence type="ECO:0000313" key="1">
    <source>
        <dbReference type="EMBL" id="MPM10610.1"/>
    </source>
</evidence>